<protein>
    <submittedName>
        <fullName evidence="2">Cellulose biosynthesis protein BcsQ</fullName>
    </submittedName>
</protein>
<dbReference type="InterPro" id="IPR027417">
    <property type="entry name" value="P-loop_NTPase"/>
</dbReference>
<dbReference type="Proteomes" id="UP000219465">
    <property type="component" value="Unassembled WGS sequence"/>
</dbReference>
<dbReference type="Gene3D" id="3.40.50.300">
    <property type="entry name" value="P-loop containing nucleotide triphosphate hydrolases"/>
    <property type="match status" value="1"/>
</dbReference>
<proteinExistence type="predicted"/>
<dbReference type="InterPro" id="IPR025669">
    <property type="entry name" value="AAA_dom"/>
</dbReference>
<accession>A0A286HRS0</accession>
<dbReference type="OrthoDB" id="9804460at2"/>
<dbReference type="EMBL" id="OCPC01000001">
    <property type="protein sequence ID" value="SOE10495.1"/>
    <property type="molecule type" value="Genomic_DNA"/>
</dbReference>
<dbReference type="CDD" id="cd02042">
    <property type="entry name" value="ParAB_family"/>
    <property type="match status" value="1"/>
</dbReference>
<keyword evidence="3" id="KW-1185">Reference proteome</keyword>
<dbReference type="Pfam" id="PF13614">
    <property type="entry name" value="AAA_31"/>
    <property type="match status" value="1"/>
</dbReference>
<feature type="domain" description="AAA" evidence="1">
    <location>
        <begin position="1"/>
        <end position="194"/>
    </location>
</feature>
<dbReference type="RefSeq" id="WP_097105220.1">
    <property type="nucleotide sequence ID" value="NZ_OCPC01000001.1"/>
</dbReference>
<dbReference type="SUPFAM" id="SSF52540">
    <property type="entry name" value="P-loop containing nucleoside triphosphate hydrolases"/>
    <property type="match status" value="1"/>
</dbReference>
<evidence type="ECO:0000313" key="2">
    <source>
        <dbReference type="EMBL" id="SOE10495.1"/>
    </source>
</evidence>
<evidence type="ECO:0000259" key="1">
    <source>
        <dbReference type="Pfam" id="PF13614"/>
    </source>
</evidence>
<name>A0A286HRS0_9HYPH</name>
<dbReference type="PANTHER" id="PTHR13696:SF52">
    <property type="entry name" value="PARA FAMILY PROTEIN CT_582"/>
    <property type="match status" value="1"/>
</dbReference>
<dbReference type="AlphaFoldDB" id="A0A286HRS0"/>
<reference evidence="3" key="1">
    <citation type="submission" date="2017-08" db="EMBL/GenBank/DDBJ databases">
        <authorList>
            <person name="Varghese N."/>
            <person name="Submissions S."/>
        </authorList>
    </citation>
    <scope>NUCLEOTIDE SEQUENCE [LARGE SCALE GENOMIC DNA]</scope>
    <source>
        <strain evidence="3">KCTC 23107</strain>
    </source>
</reference>
<organism evidence="2 3">
    <name type="scientific">Hoeflea halophila</name>
    <dbReference type="NCBI Taxonomy" id="714899"/>
    <lineage>
        <taxon>Bacteria</taxon>
        <taxon>Pseudomonadati</taxon>
        <taxon>Pseudomonadota</taxon>
        <taxon>Alphaproteobacteria</taxon>
        <taxon>Hyphomicrobiales</taxon>
        <taxon>Rhizobiaceae</taxon>
        <taxon>Hoeflea</taxon>
    </lineage>
</organism>
<gene>
    <name evidence="2" type="ORF">SAMN05877838_0777</name>
</gene>
<sequence length="333" mass="37116">MKSIAMFNNKGGVGKTTLLTNLASILSSEFGLRVLLIDADPQCNASQLMFNDEVTESLYEKSDTFTIYSVLHPLSLGKGYSDKIKPFSIENFGFDILIGDPRLALKEDLLAKDWASAVSGEIRGLRTTFVFSELLSRCRDYDYVFFDMGPSLGSINRSCLLACDFFVSPMSIDIFSLRAIDNIKLSIQSWKKNLSIGINNVEDPGDLNDMIAKPMDIKFGGYVTQQYIAKTTGDGEKRAVKSYEKIMKRFEPSIRKNFVDVLQPNAPKLNYKLGSIPNLHSLVPMAQFARKPIFELKAKDGVVGAHFAKVNESKKLFEEIAGNMINNLADLND</sequence>
<dbReference type="PANTHER" id="PTHR13696">
    <property type="entry name" value="P-LOOP CONTAINING NUCLEOSIDE TRIPHOSPHATE HYDROLASE"/>
    <property type="match status" value="1"/>
</dbReference>
<dbReference type="InterPro" id="IPR050678">
    <property type="entry name" value="DNA_Partitioning_ATPase"/>
</dbReference>
<evidence type="ECO:0000313" key="3">
    <source>
        <dbReference type="Proteomes" id="UP000219465"/>
    </source>
</evidence>